<keyword evidence="2" id="KW-1133">Transmembrane helix</keyword>
<organism evidence="3 4">
    <name type="scientific">Actinokineospora globicatena</name>
    <dbReference type="NCBI Taxonomy" id="103729"/>
    <lineage>
        <taxon>Bacteria</taxon>
        <taxon>Bacillati</taxon>
        <taxon>Actinomycetota</taxon>
        <taxon>Actinomycetes</taxon>
        <taxon>Pseudonocardiales</taxon>
        <taxon>Pseudonocardiaceae</taxon>
        <taxon>Actinokineospora</taxon>
    </lineage>
</organism>
<gene>
    <name evidence="3" type="ORF">Aglo03_52240</name>
</gene>
<dbReference type="Proteomes" id="UP001165042">
    <property type="component" value="Unassembled WGS sequence"/>
</dbReference>
<feature type="transmembrane region" description="Helical" evidence="2">
    <location>
        <begin position="25"/>
        <end position="41"/>
    </location>
</feature>
<keyword evidence="2" id="KW-0472">Membrane</keyword>
<dbReference type="EMBL" id="BSSD01000009">
    <property type="protein sequence ID" value="GLW94408.1"/>
    <property type="molecule type" value="Genomic_DNA"/>
</dbReference>
<evidence type="ECO:0000313" key="4">
    <source>
        <dbReference type="Proteomes" id="UP001165042"/>
    </source>
</evidence>
<comment type="caution">
    <text evidence="3">The sequence shown here is derived from an EMBL/GenBank/DDBJ whole genome shotgun (WGS) entry which is preliminary data.</text>
</comment>
<name>A0A9W6QT49_9PSEU</name>
<evidence type="ECO:0000256" key="2">
    <source>
        <dbReference type="SAM" id="Phobius"/>
    </source>
</evidence>
<dbReference type="AlphaFoldDB" id="A0A9W6QT49"/>
<feature type="transmembrane region" description="Helical" evidence="2">
    <location>
        <begin position="53"/>
        <end position="76"/>
    </location>
</feature>
<feature type="compositionally biased region" description="Basic and acidic residues" evidence="1">
    <location>
        <begin position="113"/>
        <end position="127"/>
    </location>
</feature>
<protein>
    <submittedName>
        <fullName evidence="3">Uncharacterized protein</fullName>
    </submittedName>
</protein>
<sequence>MHAAVAVTIAALKAADPTGWTTVEALALGALVAAAAVWAAVDAWRGLPDRGRVWVLASLVAGWGAAVLSVIGRGAFVDQTGVSALGQALTGGAAFTALLVLVPSGVGLVVGPRLDRREEQEPAERPRPSPRPRTKAD</sequence>
<accession>A0A9W6QT49</accession>
<evidence type="ECO:0000313" key="3">
    <source>
        <dbReference type="EMBL" id="GLW94408.1"/>
    </source>
</evidence>
<keyword evidence="4" id="KW-1185">Reference proteome</keyword>
<evidence type="ECO:0000256" key="1">
    <source>
        <dbReference type="SAM" id="MobiDB-lite"/>
    </source>
</evidence>
<reference evidence="3" key="1">
    <citation type="submission" date="2023-02" db="EMBL/GenBank/DDBJ databases">
        <title>Actinokineospora globicatena NBRC 15670.</title>
        <authorList>
            <person name="Ichikawa N."/>
            <person name="Sato H."/>
            <person name="Tonouchi N."/>
        </authorList>
    </citation>
    <scope>NUCLEOTIDE SEQUENCE</scope>
    <source>
        <strain evidence="3">NBRC 15670</strain>
    </source>
</reference>
<feature type="region of interest" description="Disordered" evidence="1">
    <location>
        <begin position="113"/>
        <end position="137"/>
    </location>
</feature>
<feature type="transmembrane region" description="Helical" evidence="2">
    <location>
        <begin position="88"/>
        <end position="110"/>
    </location>
</feature>
<proteinExistence type="predicted"/>
<keyword evidence="2" id="KW-0812">Transmembrane</keyword>
<feature type="compositionally biased region" description="Basic residues" evidence="1">
    <location>
        <begin position="128"/>
        <end position="137"/>
    </location>
</feature>